<feature type="domain" description="NAD(P)-binding" evidence="1">
    <location>
        <begin position="7"/>
        <end position="199"/>
    </location>
</feature>
<reference evidence="2" key="1">
    <citation type="submission" date="2023-03" db="EMBL/GenBank/DDBJ databases">
        <title>Amycolatopsis taiwanensis NBRC 103393.</title>
        <authorList>
            <person name="Ichikawa N."/>
            <person name="Sato H."/>
            <person name="Tonouchi N."/>
        </authorList>
    </citation>
    <scope>NUCLEOTIDE SEQUENCE</scope>
    <source>
        <strain evidence="2">NBRC 103393</strain>
    </source>
</reference>
<dbReference type="InterPro" id="IPR036291">
    <property type="entry name" value="NAD(P)-bd_dom_sf"/>
</dbReference>
<organism evidence="2 3">
    <name type="scientific">Amycolatopsis taiwanensis</name>
    <dbReference type="NCBI Taxonomy" id="342230"/>
    <lineage>
        <taxon>Bacteria</taxon>
        <taxon>Bacillati</taxon>
        <taxon>Actinomycetota</taxon>
        <taxon>Actinomycetes</taxon>
        <taxon>Pseudonocardiales</taxon>
        <taxon>Pseudonocardiaceae</taxon>
        <taxon>Amycolatopsis</taxon>
    </lineage>
</organism>
<keyword evidence="3" id="KW-1185">Reference proteome</keyword>
<dbReference type="SUPFAM" id="SSF51735">
    <property type="entry name" value="NAD(P)-binding Rossmann-fold domains"/>
    <property type="match status" value="1"/>
</dbReference>
<comment type="caution">
    <text evidence="2">The sequence shown here is derived from an EMBL/GenBank/DDBJ whole genome shotgun (WGS) entry which is preliminary data.</text>
</comment>
<dbReference type="PANTHER" id="PTHR43355:SF2">
    <property type="entry name" value="FLAVIN REDUCTASE (NADPH)"/>
    <property type="match status" value="1"/>
</dbReference>
<gene>
    <name evidence="2" type="ORF">Atai01_62750</name>
</gene>
<dbReference type="GO" id="GO:0004074">
    <property type="term" value="F:biliverdin reductase [NAD(P)H] activity"/>
    <property type="evidence" value="ECO:0007669"/>
    <property type="project" value="TreeGrafter"/>
</dbReference>
<proteinExistence type="predicted"/>
<dbReference type="PANTHER" id="PTHR43355">
    <property type="entry name" value="FLAVIN REDUCTASE (NADPH)"/>
    <property type="match status" value="1"/>
</dbReference>
<sequence>MHIVVFGGTGRIGSAVVRQALAAGHRVTSVARRAPTLRHENLKSVIGDAQEPSVAEEAVSEADVVVFAVGSRGTTSTVVRSTSIAAVLKGMRANGVKRVITVSPTAVAISRKAPLLRKLWLRYFVHKRQRNPFNDVERVEDELTGFCPDIDWSIVRSSRVRDAPATGTYQVIPDGELRNERPVSVSDLADYLITSAEDPSTYGTTVSVVGSP</sequence>
<evidence type="ECO:0000313" key="3">
    <source>
        <dbReference type="Proteomes" id="UP001165136"/>
    </source>
</evidence>
<dbReference type="InterPro" id="IPR051606">
    <property type="entry name" value="Polyketide_Oxido-like"/>
</dbReference>
<accession>A0A9W6R570</accession>
<evidence type="ECO:0000313" key="2">
    <source>
        <dbReference type="EMBL" id="GLY69656.1"/>
    </source>
</evidence>
<dbReference type="Proteomes" id="UP001165136">
    <property type="component" value="Unassembled WGS sequence"/>
</dbReference>
<protein>
    <submittedName>
        <fullName evidence="2">NmrA family transcriptional regulator</fullName>
    </submittedName>
</protein>
<dbReference type="InterPro" id="IPR016040">
    <property type="entry name" value="NAD(P)-bd_dom"/>
</dbReference>
<dbReference type="RefSeq" id="WP_285489126.1">
    <property type="nucleotide sequence ID" value="NZ_BSTI01000017.1"/>
</dbReference>
<dbReference type="Pfam" id="PF13460">
    <property type="entry name" value="NAD_binding_10"/>
    <property type="match status" value="1"/>
</dbReference>
<name>A0A9W6R570_9PSEU</name>
<evidence type="ECO:0000259" key="1">
    <source>
        <dbReference type="Pfam" id="PF13460"/>
    </source>
</evidence>
<dbReference type="Gene3D" id="3.40.50.720">
    <property type="entry name" value="NAD(P)-binding Rossmann-like Domain"/>
    <property type="match status" value="1"/>
</dbReference>
<dbReference type="EMBL" id="BSTI01000017">
    <property type="protein sequence ID" value="GLY69656.1"/>
    <property type="molecule type" value="Genomic_DNA"/>
</dbReference>
<dbReference type="AlphaFoldDB" id="A0A9W6R570"/>
<dbReference type="GO" id="GO:0042602">
    <property type="term" value="F:riboflavin reductase (NADPH) activity"/>
    <property type="evidence" value="ECO:0007669"/>
    <property type="project" value="TreeGrafter"/>
</dbReference>